<accession>A0A4C1XQQ1</accession>
<dbReference type="EMBL" id="BGZK01000899">
    <property type="protein sequence ID" value="GBP64499.1"/>
    <property type="molecule type" value="Genomic_DNA"/>
</dbReference>
<gene>
    <name evidence="2" type="ORF">EVAR_49298_1</name>
</gene>
<sequence>MCKGYFNTMDVFRRQRHTIQEVERSPKQADNWSYDGAGRAAAVVSQACTLQHYRARKLKTLLVYFSIHFTFLRYRYAVDAHDKFVRLKTIKTHIRGGLRVVFTPPARRGRRRPPARAIRWAVDLFSFRNRRPPTVRPEAEASSATPCARNASSQSYDSD</sequence>
<reference evidence="2 3" key="1">
    <citation type="journal article" date="2019" name="Commun. Biol.">
        <title>The bagworm genome reveals a unique fibroin gene that provides high tensile strength.</title>
        <authorList>
            <person name="Kono N."/>
            <person name="Nakamura H."/>
            <person name="Ohtoshi R."/>
            <person name="Tomita M."/>
            <person name="Numata K."/>
            <person name="Arakawa K."/>
        </authorList>
    </citation>
    <scope>NUCLEOTIDE SEQUENCE [LARGE SCALE GENOMIC DNA]</scope>
</reference>
<evidence type="ECO:0000313" key="3">
    <source>
        <dbReference type="Proteomes" id="UP000299102"/>
    </source>
</evidence>
<dbReference type="AlphaFoldDB" id="A0A4C1XQQ1"/>
<protein>
    <submittedName>
        <fullName evidence="2">Uncharacterized protein</fullName>
    </submittedName>
</protein>
<name>A0A4C1XQQ1_EUMVA</name>
<feature type="compositionally biased region" description="Polar residues" evidence="1">
    <location>
        <begin position="142"/>
        <end position="159"/>
    </location>
</feature>
<comment type="caution">
    <text evidence="2">The sequence shown here is derived from an EMBL/GenBank/DDBJ whole genome shotgun (WGS) entry which is preliminary data.</text>
</comment>
<evidence type="ECO:0000313" key="2">
    <source>
        <dbReference type="EMBL" id="GBP64499.1"/>
    </source>
</evidence>
<proteinExistence type="predicted"/>
<organism evidence="2 3">
    <name type="scientific">Eumeta variegata</name>
    <name type="common">Bagworm moth</name>
    <name type="synonym">Eumeta japonica</name>
    <dbReference type="NCBI Taxonomy" id="151549"/>
    <lineage>
        <taxon>Eukaryota</taxon>
        <taxon>Metazoa</taxon>
        <taxon>Ecdysozoa</taxon>
        <taxon>Arthropoda</taxon>
        <taxon>Hexapoda</taxon>
        <taxon>Insecta</taxon>
        <taxon>Pterygota</taxon>
        <taxon>Neoptera</taxon>
        <taxon>Endopterygota</taxon>
        <taxon>Lepidoptera</taxon>
        <taxon>Glossata</taxon>
        <taxon>Ditrysia</taxon>
        <taxon>Tineoidea</taxon>
        <taxon>Psychidae</taxon>
        <taxon>Oiketicinae</taxon>
        <taxon>Eumeta</taxon>
    </lineage>
</organism>
<keyword evidence="3" id="KW-1185">Reference proteome</keyword>
<feature type="region of interest" description="Disordered" evidence="1">
    <location>
        <begin position="132"/>
        <end position="159"/>
    </location>
</feature>
<evidence type="ECO:0000256" key="1">
    <source>
        <dbReference type="SAM" id="MobiDB-lite"/>
    </source>
</evidence>
<dbReference type="Proteomes" id="UP000299102">
    <property type="component" value="Unassembled WGS sequence"/>
</dbReference>